<dbReference type="SUPFAM" id="SSF56281">
    <property type="entry name" value="Metallo-hydrolase/oxidoreductase"/>
    <property type="match status" value="1"/>
</dbReference>
<dbReference type="InterPro" id="IPR022877">
    <property type="entry name" value="UPF0173"/>
</dbReference>
<dbReference type="EMBL" id="SPQQ01000002">
    <property type="protein sequence ID" value="TGE38904.1"/>
    <property type="molecule type" value="Genomic_DNA"/>
</dbReference>
<evidence type="ECO:0000313" key="5">
    <source>
        <dbReference type="Proteomes" id="UP000298460"/>
    </source>
</evidence>
<protein>
    <recommendedName>
        <fullName evidence="2">UPF0173 metal-dependent hydrolase E4K67_05370</fullName>
    </recommendedName>
</protein>
<name>A0A4Z0R8Y1_9FIRM</name>
<comment type="caution">
    <text evidence="4">The sequence shown here is derived from an EMBL/GenBank/DDBJ whole genome shotgun (WGS) entry which is preliminary data.</text>
</comment>
<evidence type="ECO:0000256" key="2">
    <source>
        <dbReference type="HAMAP-Rule" id="MF_00457"/>
    </source>
</evidence>
<dbReference type="PANTHER" id="PTHR43546">
    <property type="entry name" value="UPF0173 METAL-DEPENDENT HYDROLASE MJ1163-RELATED"/>
    <property type="match status" value="1"/>
</dbReference>
<comment type="similarity">
    <text evidence="2">Belongs to the UPF0173 family.</text>
</comment>
<keyword evidence="5" id="KW-1185">Reference proteome</keyword>
<accession>A0A4Z0R8Y1</accession>
<dbReference type="RefSeq" id="WP_135545400.1">
    <property type="nucleotide sequence ID" value="NZ_SPQQ01000002.1"/>
</dbReference>
<dbReference type="NCBIfam" id="NF001911">
    <property type="entry name" value="PRK00685.1"/>
    <property type="match status" value="1"/>
</dbReference>
<reference evidence="4 5" key="1">
    <citation type="submission" date="2019-03" db="EMBL/GenBank/DDBJ databases">
        <title>Draft Genome Sequence of Desulfosporosinus fructosivorans Strain 63.6F, Isolated from Marine Sediment in the Baltic Sea.</title>
        <authorList>
            <person name="Hausmann B."/>
            <person name="Vandieken V."/>
            <person name="Pjevac P."/>
            <person name="Schreck K."/>
            <person name="Herbold C.W."/>
            <person name="Loy A."/>
        </authorList>
    </citation>
    <scope>NUCLEOTIDE SEQUENCE [LARGE SCALE GENOMIC DNA]</scope>
    <source>
        <strain evidence="4 5">63.6F</strain>
    </source>
</reference>
<dbReference type="SMART" id="SM00849">
    <property type="entry name" value="Lactamase_B"/>
    <property type="match status" value="1"/>
</dbReference>
<dbReference type="AlphaFoldDB" id="A0A4Z0R8Y1"/>
<dbReference type="InterPro" id="IPR001279">
    <property type="entry name" value="Metallo-B-lactamas"/>
</dbReference>
<organism evidence="4 5">
    <name type="scientific">Desulfosporosinus fructosivorans</name>
    <dbReference type="NCBI Taxonomy" id="2018669"/>
    <lineage>
        <taxon>Bacteria</taxon>
        <taxon>Bacillati</taxon>
        <taxon>Bacillota</taxon>
        <taxon>Clostridia</taxon>
        <taxon>Eubacteriales</taxon>
        <taxon>Desulfitobacteriaceae</taxon>
        <taxon>Desulfosporosinus</taxon>
    </lineage>
</organism>
<sequence>MQIYFHGHSCFEIVGNAGRILIDPFLTGNPSTTAKPEDFTELDAILVSHGHSDHLGDAIQLSMQTGAPIIAVFELALYCQSQGAKTHAMHLGGKHLFPFGWVKLTQALHGSGIEDPEGGNMIYGGPPCGFLIQIEEKWLYHAGDTGLFGDMELIGRRHPLAVAMLPIGDNFVMGVEEAVHASQLLRPKVVIPMHYNTFPLIAQDVGEFEHLLQRRAPESQVKALKPGEMFEV</sequence>
<evidence type="ECO:0000259" key="3">
    <source>
        <dbReference type="SMART" id="SM00849"/>
    </source>
</evidence>
<evidence type="ECO:0000313" key="4">
    <source>
        <dbReference type="EMBL" id="TGE38904.1"/>
    </source>
</evidence>
<dbReference type="OrthoDB" id="9789133at2"/>
<dbReference type="PANTHER" id="PTHR43546:SF3">
    <property type="entry name" value="UPF0173 METAL-DEPENDENT HYDROLASE MJ1163"/>
    <property type="match status" value="1"/>
</dbReference>
<feature type="domain" description="Metallo-beta-lactamase" evidence="3">
    <location>
        <begin position="7"/>
        <end position="194"/>
    </location>
</feature>
<dbReference type="HAMAP" id="MF_00457">
    <property type="entry name" value="UPF0173"/>
    <property type="match status" value="1"/>
</dbReference>
<dbReference type="GO" id="GO:0016787">
    <property type="term" value="F:hydrolase activity"/>
    <property type="evidence" value="ECO:0007669"/>
    <property type="project" value="UniProtKB-UniRule"/>
</dbReference>
<dbReference type="Gene3D" id="3.60.15.10">
    <property type="entry name" value="Ribonuclease Z/Hydroxyacylglutathione hydrolase-like"/>
    <property type="match status" value="1"/>
</dbReference>
<gene>
    <name evidence="4" type="ORF">E4K67_05370</name>
</gene>
<proteinExistence type="inferred from homology"/>
<dbReference type="InterPro" id="IPR050114">
    <property type="entry name" value="UPF0173_UPF0282_UlaG_hydrolase"/>
</dbReference>
<dbReference type="Proteomes" id="UP000298460">
    <property type="component" value="Unassembled WGS sequence"/>
</dbReference>
<dbReference type="InterPro" id="IPR036866">
    <property type="entry name" value="RibonucZ/Hydroxyglut_hydro"/>
</dbReference>
<evidence type="ECO:0000256" key="1">
    <source>
        <dbReference type="ARBA" id="ARBA00022801"/>
    </source>
</evidence>
<keyword evidence="1 2" id="KW-0378">Hydrolase</keyword>
<dbReference type="Pfam" id="PF13483">
    <property type="entry name" value="Lactamase_B_3"/>
    <property type="match status" value="1"/>
</dbReference>